<accession>A0A871RDY6</accession>
<dbReference type="InterPro" id="IPR022751">
    <property type="entry name" value="Alpha_mannosyltransferase"/>
</dbReference>
<evidence type="ECO:0000256" key="5">
    <source>
        <dbReference type="ARBA" id="ARBA00022692"/>
    </source>
</evidence>
<evidence type="ECO:0000256" key="3">
    <source>
        <dbReference type="ARBA" id="ARBA00009105"/>
    </source>
</evidence>
<protein>
    <recommendedName>
        <fullName evidence="13">Alpha-1,2-mannosyltransferase</fullName>
    </recommendedName>
</protein>
<sequence>MSRWNFCLKTRRFKLVFNTALCLGVVSLILFTISSSGYMNEPLKEDLANKLEKFPESESVTPLPSKFDNDALKEISPPPANDDISGTSNEKAKDNSKQQQSDHNEAKEQTDQDKYNEPAELNPVEEESGKQQGEQNAAQDETDDERLRKAKIYFAQIFETLREGHPNCEKIYRVKGKKAEDVGVETIGKSPSPTEEYLRSIIKLTPEQLQKMKMAHNKMVSRLPDKYPENLYKGDGIVYVGGGIFSWYSLLSIRNIRRLGCSLPIEIVIPDEKEYEPELCDKVFPAYGARCVYLPKILDDSVRNNFLFKGYQYKVLALMVSSFENVLLLDADNVPVTSPEPLFRSTPFNETGLVVWPDFWKRTTSPYLYDIAGIKVDRKTRLSTGYATYGHFEKENCPKDKVLFHQYKGAFPDPSSESGQLLISKKKHTKDLWITLYYNMFGPDYFYPLLSQGAAGEGDKETFLAGAHALNRKYYQVRKLVEAVGMFRDGKFHGIAMKQYNAIDDYALSVEYKDAVDQVKESPRFMFLHINFPKLNPAAIKASGLIYDKKTGKRNRLFGKSINNELDYDFELTQWQSMKALICDNNIHFMAFENLKITKDELCKDISSQLDFLIETTTTK</sequence>
<dbReference type="RefSeq" id="XP_041137735.1">
    <property type="nucleotide sequence ID" value="XM_041279521.1"/>
</dbReference>
<organism evidence="11 12">
    <name type="scientific">Dekkera bruxellensis</name>
    <name type="common">Brettanomyces custersii</name>
    <dbReference type="NCBI Taxonomy" id="5007"/>
    <lineage>
        <taxon>Eukaryota</taxon>
        <taxon>Fungi</taxon>
        <taxon>Dikarya</taxon>
        <taxon>Ascomycota</taxon>
        <taxon>Saccharomycotina</taxon>
        <taxon>Pichiomycetes</taxon>
        <taxon>Pichiales</taxon>
        <taxon>Pichiaceae</taxon>
        <taxon>Brettanomyces</taxon>
    </lineage>
</organism>
<keyword evidence="5" id="KW-0812">Transmembrane</keyword>
<keyword evidence="9" id="KW-0472">Membrane</keyword>
<evidence type="ECO:0000313" key="12">
    <source>
        <dbReference type="Proteomes" id="UP000663131"/>
    </source>
</evidence>
<dbReference type="KEGG" id="bbrx:BRETT_000963"/>
<keyword evidence="7" id="KW-1133">Transmembrane helix</keyword>
<evidence type="ECO:0000256" key="6">
    <source>
        <dbReference type="ARBA" id="ARBA00022968"/>
    </source>
</evidence>
<keyword evidence="8" id="KW-0333">Golgi apparatus</keyword>
<evidence type="ECO:0000256" key="1">
    <source>
        <dbReference type="ARBA" id="ARBA00004323"/>
    </source>
</evidence>
<evidence type="ECO:0000256" key="9">
    <source>
        <dbReference type="ARBA" id="ARBA00023136"/>
    </source>
</evidence>
<evidence type="ECO:0008006" key="13">
    <source>
        <dbReference type="Google" id="ProtNLM"/>
    </source>
</evidence>
<proteinExistence type="inferred from homology"/>
<gene>
    <name evidence="11" type="ORF">BRETT_000963</name>
</gene>
<reference evidence="11" key="1">
    <citation type="submission" date="2020-10" db="EMBL/GenBank/DDBJ databases">
        <authorList>
            <person name="Palmer J.M."/>
        </authorList>
    </citation>
    <scope>NUCLEOTIDE SEQUENCE</scope>
    <source>
        <strain evidence="11">UCD 2041</strain>
    </source>
</reference>
<evidence type="ECO:0000313" key="11">
    <source>
        <dbReference type="EMBL" id="QOU21242.1"/>
    </source>
</evidence>
<comment type="pathway">
    <text evidence="2">Protein modification; protein glycosylation.</text>
</comment>
<feature type="compositionally biased region" description="Polar residues" evidence="10">
    <location>
        <begin position="130"/>
        <end position="139"/>
    </location>
</feature>
<dbReference type="OrthoDB" id="430354at2759"/>
<dbReference type="Proteomes" id="UP000663131">
    <property type="component" value="Chromosome 8"/>
</dbReference>
<dbReference type="GO" id="GO:0046354">
    <property type="term" value="P:mannan biosynthetic process"/>
    <property type="evidence" value="ECO:0007669"/>
    <property type="project" value="TreeGrafter"/>
</dbReference>
<evidence type="ECO:0000256" key="8">
    <source>
        <dbReference type="ARBA" id="ARBA00023034"/>
    </source>
</evidence>
<evidence type="ECO:0000256" key="4">
    <source>
        <dbReference type="ARBA" id="ARBA00022679"/>
    </source>
</evidence>
<dbReference type="EMBL" id="CP063136">
    <property type="protein sequence ID" value="QOU21242.1"/>
    <property type="molecule type" value="Genomic_DNA"/>
</dbReference>
<dbReference type="SUPFAM" id="SSF53448">
    <property type="entry name" value="Nucleotide-diphospho-sugar transferases"/>
    <property type="match status" value="1"/>
</dbReference>
<dbReference type="PANTHER" id="PTHR31646:SF1">
    <property type="entry name" value="ALPHA-1,2-MANNOSYLTRANSFERASE MNN2"/>
    <property type="match status" value="1"/>
</dbReference>
<name>A0A871RDY6_DEKBR</name>
<feature type="compositionally biased region" description="Basic and acidic residues" evidence="10">
    <location>
        <begin position="90"/>
        <end position="117"/>
    </location>
</feature>
<dbReference type="InterPro" id="IPR029044">
    <property type="entry name" value="Nucleotide-diphossugar_trans"/>
</dbReference>
<evidence type="ECO:0000256" key="7">
    <source>
        <dbReference type="ARBA" id="ARBA00022989"/>
    </source>
</evidence>
<keyword evidence="4" id="KW-0808">Transferase</keyword>
<dbReference type="AlphaFoldDB" id="A0A871RDY6"/>
<reference evidence="11" key="2">
    <citation type="journal article" name="BMC Genomics">
        <title>New genome assemblies reveal patterns of domestication and adaptation across Brettanomyces (Dekkera) species.</title>
        <authorList>
            <person name="Roach M.J."/>
            <person name="Borneman A.R."/>
        </authorList>
    </citation>
    <scope>NUCLEOTIDE SEQUENCE</scope>
    <source>
        <strain evidence="11">UCD 2041</strain>
    </source>
</reference>
<evidence type="ECO:0000256" key="2">
    <source>
        <dbReference type="ARBA" id="ARBA00004922"/>
    </source>
</evidence>
<evidence type="ECO:0000256" key="10">
    <source>
        <dbReference type="SAM" id="MobiDB-lite"/>
    </source>
</evidence>
<dbReference type="GO" id="GO:0000139">
    <property type="term" value="C:Golgi membrane"/>
    <property type="evidence" value="ECO:0007669"/>
    <property type="project" value="UniProtKB-SubCell"/>
</dbReference>
<dbReference type="GO" id="GO:0000026">
    <property type="term" value="F:alpha-1,2-mannosyltransferase activity"/>
    <property type="evidence" value="ECO:0007669"/>
    <property type="project" value="TreeGrafter"/>
</dbReference>
<feature type="region of interest" description="Disordered" evidence="10">
    <location>
        <begin position="55"/>
        <end position="145"/>
    </location>
</feature>
<dbReference type="PANTHER" id="PTHR31646">
    <property type="entry name" value="ALPHA-1,2-MANNOSYLTRANSFERASE MNN2"/>
    <property type="match status" value="1"/>
</dbReference>
<comment type="similarity">
    <text evidence="3">Belongs to the MNN1/MNT family.</text>
</comment>
<keyword evidence="6" id="KW-0735">Signal-anchor</keyword>
<comment type="subcellular location">
    <subcellularLocation>
        <location evidence="1">Golgi apparatus membrane</location>
        <topology evidence="1">Single-pass type II membrane protein</topology>
    </subcellularLocation>
</comment>
<dbReference type="Pfam" id="PF11051">
    <property type="entry name" value="Mannosyl_trans3"/>
    <property type="match status" value="1"/>
</dbReference>
<dbReference type="GeneID" id="64572888"/>